<evidence type="ECO:0000256" key="3">
    <source>
        <dbReference type="ARBA" id="ARBA00022741"/>
    </source>
</evidence>
<keyword evidence="8" id="KW-1185">Reference proteome</keyword>
<dbReference type="Proteomes" id="UP001518989">
    <property type="component" value="Unassembled WGS sequence"/>
</dbReference>
<evidence type="ECO:0000313" key="7">
    <source>
        <dbReference type="EMBL" id="MBO1077878.1"/>
    </source>
</evidence>
<evidence type="ECO:0000256" key="1">
    <source>
        <dbReference type="ARBA" id="ARBA00022598"/>
    </source>
</evidence>
<keyword evidence="4" id="KW-0067">ATP-binding</keyword>
<evidence type="ECO:0000256" key="5">
    <source>
        <dbReference type="ARBA" id="ARBA00022842"/>
    </source>
</evidence>
<dbReference type="SUPFAM" id="SSF52440">
    <property type="entry name" value="PreATP-grasp domain"/>
    <property type="match status" value="1"/>
</dbReference>
<comment type="caution">
    <text evidence="7">The sequence shown here is derived from an EMBL/GenBank/DDBJ whole genome shotgun (WGS) entry which is preliminary data.</text>
</comment>
<evidence type="ECO:0000256" key="2">
    <source>
        <dbReference type="ARBA" id="ARBA00022723"/>
    </source>
</evidence>
<dbReference type="InterPro" id="IPR005494">
    <property type="entry name" value="GSPS_pre-ATP-grasp-like_dom"/>
</dbReference>
<name>A0ABS3KK84_9PROT</name>
<evidence type="ECO:0000259" key="6">
    <source>
        <dbReference type="Pfam" id="PF03738"/>
    </source>
</evidence>
<dbReference type="Gene3D" id="3.30.1490.330">
    <property type="match status" value="1"/>
</dbReference>
<sequence>MLSTEPAPMAAIRRARLPRDDRFVAEAEALGFGFHSPDGREYWCRDACYVLDARVAERMAAAARELEAMIDAAADAVVRAGDYRGFGFSDRLARLVEASHRAAEPSLYGRFDFRLAPDGDIKLFEFNAETPAALFEAAVVQLAWFERQAPNLPPGADQWSAIDDALVARWPALRLPPRIHFAAERNRDDEIAQVAYLMATARAAGHGAEFVAVDDISWHAGLGRFVLPDGGPLEACFKLYPWDWMDAEEGGPLLPARGTRWIEPARRMLQANKAILAELWRMFPGHPLLLPAALERGGVAGDAIGKPALGLEGHGMLVDADAGASTERAEGLPPSPTVWQQWAPLPAHDAGGMAAYPVMGVWSVGGQPCGLGIREGDGLVTTLEDRFVPHILL</sequence>
<keyword evidence="3" id="KW-0547">Nucleotide-binding</keyword>
<organism evidence="7 8">
    <name type="scientific">Roseomonas haemaphysalidis</name>
    <dbReference type="NCBI Taxonomy" id="2768162"/>
    <lineage>
        <taxon>Bacteria</taxon>
        <taxon>Pseudomonadati</taxon>
        <taxon>Pseudomonadota</taxon>
        <taxon>Alphaproteobacteria</taxon>
        <taxon>Acetobacterales</taxon>
        <taxon>Roseomonadaceae</taxon>
        <taxon>Roseomonas</taxon>
    </lineage>
</organism>
<feature type="domain" description="Glutathionylspermidine synthase pre-ATP-grasp-like" evidence="6">
    <location>
        <begin position="26"/>
        <end position="391"/>
    </location>
</feature>
<proteinExistence type="predicted"/>
<dbReference type="Pfam" id="PF03738">
    <property type="entry name" value="GSP_synth"/>
    <property type="match status" value="1"/>
</dbReference>
<keyword evidence="1" id="KW-0436">Ligase</keyword>
<protein>
    <submittedName>
        <fullName evidence="7">Glutathionylspermidine synthase family protein</fullName>
    </submittedName>
</protein>
<dbReference type="EMBL" id="JACTNG010000001">
    <property type="protein sequence ID" value="MBO1077878.1"/>
    <property type="molecule type" value="Genomic_DNA"/>
</dbReference>
<gene>
    <name evidence="7" type="ORF">IAI61_02460</name>
</gene>
<dbReference type="SUPFAM" id="SSF56059">
    <property type="entry name" value="Glutathione synthetase ATP-binding domain-like"/>
    <property type="match status" value="1"/>
</dbReference>
<keyword evidence="2" id="KW-0479">Metal-binding</keyword>
<dbReference type="RefSeq" id="WP_207415273.1">
    <property type="nucleotide sequence ID" value="NZ_CP061179.1"/>
</dbReference>
<dbReference type="InterPro" id="IPR016185">
    <property type="entry name" value="PreATP-grasp_dom_sf"/>
</dbReference>
<reference evidence="7 8" key="1">
    <citation type="submission" date="2020-09" db="EMBL/GenBank/DDBJ databases">
        <title>Roseomonas.</title>
        <authorList>
            <person name="Zhu W."/>
        </authorList>
    </citation>
    <scope>NUCLEOTIDE SEQUENCE [LARGE SCALE GENOMIC DNA]</scope>
    <source>
        <strain evidence="7 8">573</strain>
    </source>
</reference>
<accession>A0ABS3KK84</accession>
<evidence type="ECO:0000313" key="8">
    <source>
        <dbReference type="Proteomes" id="UP001518989"/>
    </source>
</evidence>
<evidence type="ECO:0000256" key="4">
    <source>
        <dbReference type="ARBA" id="ARBA00022840"/>
    </source>
</evidence>
<keyword evidence="5" id="KW-0460">Magnesium</keyword>